<accession>R2SNN6</accession>
<sequence>MKVEFIGIGAIAEIMAQEIKKIKGIDLAAVYGRSLEKAEQFARTYQVPYFTDQLTDFFRLPEIDLVYIATPHSYHYQYAREAIQQNKHVLCEKPLAMNHREAAELFSLAAEKKLFLGEAFWTRFNPVFKELQTIQNNQLIGSFKSLITNIGGNSLTNRRLIDPNLGGGALMDTGIYGLNLLFEIFGTDYNDYTTIVNIGETGVDLQHTLCFTYRNGSSGVLNATIQAKTLNGALISGEKGYIKIDHLSEFNQLEVYNEKRERIYLQQLPEGMTGYTYEWLAVKECLEAGWTELKEVPPEFTLEVLSLTDQIRRDWHMKYPID</sequence>
<feature type="domain" description="GFO/IDH/MocA-like oxidoreductase" evidence="4">
    <location>
        <begin position="130"/>
        <end position="242"/>
    </location>
</feature>
<evidence type="ECO:0000259" key="4">
    <source>
        <dbReference type="Pfam" id="PF22725"/>
    </source>
</evidence>
<reference evidence="5 6" key="1">
    <citation type="submission" date="2013-02" db="EMBL/GenBank/DDBJ databases">
        <title>The Genome Sequence of Enterococcus pallens BAA-351.</title>
        <authorList>
            <consortium name="The Broad Institute Genome Sequencing Platform"/>
            <consortium name="The Broad Institute Genome Sequencing Center for Infectious Disease"/>
            <person name="Earl A.M."/>
            <person name="Gilmore M.S."/>
            <person name="Lebreton F."/>
            <person name="Walker B."/>
            <person name="Young S.K."/>
            <person name="Zeng Q."/>
            <person name="Gargeya S."/>
            <person name="Fitzgerald M."/>
            <person name="Haas B."/>
            <person name="Abouelleil A."/>
            <person name="Alvarado L."/>
            <person name="Arachchi H.M."/>
            <person name="Berlin A.M."/>
            <person name="Chapman S.B."/>
            <person name="Dewar J."/>
            <person name="Goldberg J."/>
            <person name="Griggs A."/>
            <person name="Gujja S."/>
            <person name="Hansen M."/>
            <person name="Howarth C."/>
            <person name="Imamovic A."/>
            <person name="Larimer J."/>
            <person name="McCowan C."/>
            <person name="Murphy C."/>
            <person name="Neiman D."/>
            <person name="Pearson M."/>
            <person name="Priest M."/>
            <person name="Roberts A."/>
            <person name="Saif S."/>
            <person name="Shea T."/>
            <person name="Sisk P."/>
            <person name="Sykes S."/>
            <person name="Wortman J."/>
            <person name="Nusbaum C."/>
            <person name="Birren B."/>
        </authorList>
    </citation>
    <scope>NUCLEOTIDE SEQUENCE [LARGE SCALE GENOMIC DNA]</scope>
    <source>
        <strain evidence="5 6">ATCC BAA-351</strain>
    </source>
</reference>
<dbReference type="OrthoDB" id="9815825at2"/>
<dbReference type="GO" id="GO:0016491">
    <property type="term" value="F:oxidoreductase activity"/>
    <property type="evidence" value="ECO:0007669"/>
    <property type="project" value="UniProtKB-KW"/>
</dbReference>
<dbReference type="InterPro" id="IPR055170">
    <property type="entry name" value="GFO_IDH_MocA-like_dom"/>
</dbReference>
<dbReference type="HOGENOM" id="CLU_023194_7_2_9"/>
<dbReference type="InterPro" id="IPR036291">
    <property type="entry name" value="NAD(P)-bd_dom_sf"/>
</dbReference>
<dbReference type="AlphaFoldDB" id="R2SNN6"/>
<dbReference type="PATRIC" id="fig|1158607.3.peg.2143"/>
<dbReference type="Pfam" id="PF01408">
    <property type="entry name" value="GFO_IDH_MocA"/>
    <property type="match status" value="1"/>
</dbReference>
<dbReference type="Gene3D" id="3.40.50.720">
    <property type="entry name" value="NAD(P)-binding Rossmann-like Domain"/>
    <property type="match status" value="1"/>
</dbReference>
<dbReference type="InterPro" id="IPR000683">
    <property type="entry name" value="Gfo/Idh/MocA-like_OxRdtase_N"/>
</dbReference>
<evidence type="ECO:0000313" key="5">
    <source>
        <dbReference type="EMBL" id="EOH94436.1"/>
    </source>
</evidence>
<feature type="domain" description="Gfo/Idh/MocA-like oxidoreductase N-terminal" evidence="3">
    <location>
        <begin position="2"/>
        <end position="116"/>
    </location>
</feature>
<dbReference type="Pfam" id="PF22725">
    <property type="entry name" value="GFO_IDH_MocA_C3"/>
    <property type="match status" value="1"/>
</dbReference>
<dbReference type="EMBL" id="AJAQ01000015">
    <property type="protein sequence ID" value="EOH94436.1"/>
    <property type="molecule type" value="Genomic_DNA"/>
</dbReference>
<dbReference type="RefSeq" id="WP_010757162.1">
    <property type="nucleotide sequence ID" value="NZ_ASWD01000001.1"/>
</dbReference>
<organism evidence="5 6">
    <name type="scientific">Enterococcus pallens ATCC BAA-351</name>
    <dbReference type="NCBI Taxonomy" id="1158607"/>
    <lineage>
        <taxon>Bacteria</taxon>
        <taxon>Bacillati</taxon>
        <taxon>Bacillota</taxon>
        <taxon>Bacilli</taxon>
        <taxon>Lactobacillales</taxon>
        <taxon>Enterococcaceae</taxon>
        <taxon>Enterococcus</taxon>
    </lineage>
</organism>
<comment type="similarity">
    <text evidence="1">Belongs to the Gfo/Idh/MocA family.</text>
</comment>
<dbReference type="GO" id="GO:0000166">
    <property type="term" value="F:nucleotide binding"/>
    <property type="evidence" value="ECO:0007669"/>
    <property type="project" value="InterPro"/>
</dbReference>
<dbReference type="InterPro" id="IPR050984">
    <property type="entry name" value="Gfo/Idh/MocA_domain"/>
</dbReference>
<dbReference type="PANTHER" id="PTHR22604:SF105">
    <property type="entry name" value="TRANS-1,2-DIHYDROBENZENE-1,2-DIOL DEHYDROGENASE"/>
    <property type="match status" value="1"/>
</dbReference>
<evidence type="ECO:0000259" key="3">
    <source>
        <dbReference type="Pfam" id="PF01408"/>
    </source>
</evidence>
<comment type="caution">
    <text evidence="5">The sequence shown here is derived from an EMBL/GenBank/DDBJ whole genome shotgun (WGS) entry which is preliminary data.</text>
</comment>
<dbReference type="SUPFAM" id="SSF51735">
    <property type="entry name" value="NAD(P)-binding Rossmann-fold domains"/>
    <property type="match status" value="1"/>
</dbReference>
<dbReference type="SUPFAM" id="SSF55347">
    <property type="entry name" value="Glyceraldehyde-3-phosphate dehydrogenase-like, C-terminal domain"/>
    <property type="match status" value="1"/>
</dbReference>
<dbReference type="Gene3D" id="3.30.360.10">
    <property type="entry name" value="Dihydrodipicolinate Reductase, domain 2"/>
    <property type="match status" value="1"/>
</dbReference>
<evidence type="ECO:0000256" key="1">
    <source>
        <dbReference type="ARBA" id="ARBA00010928"/>
    </source>
</evidence>
<evidence type="ECO:0000256" key="2">
    <source>
        <dbReference type="ARBA" id="ARBA00023002"/>
    </source>
</evidence>
<name>R2SNN6_9ENTE</name>
<protein>
    <submittedName>
        <fullName evidence="5">Uncharacterized protein</fullName>
    </submittedName>
</protein>
<proteinExistence type="inferred from homology"/>
<gene>
    <name evidence="5" type="ORF">UAU_02171</name>
</gene>
<keyword evidence="2" id="KW-0560">Oxidoreductase</keyword>
<dbReference type="STRING" id="160454.RV10_GL001767"/>
<dbReference type="PANTHER" id="PTHR22604">
    <property type="entry name" value="OXIDOREDUCTASES"/>
    <property type="match status" value="1"/>
</dbReference>
<keyword evidence="6" id="KW-1185">Reference proteome</keyword>
<dbReference type="Proteomes" id="UP000013782">
    <property type="component" value="Unassembled WGS sequence"/>
</dbReference>
<dbReference type="eggNOG" id="COG0673">
    <property type="taxonomic scope" value="Bacteria"/>
</dbReference>
<evidence type="ECO:0000313" key="6">
    <source>
        <dbReference type="Proteomes" id="UP000013782"/>
    </source>
</evidence>